<dbReference type="Proteomes" id="UP001558652">
    <property type="component" value="Unassembled WGS sequence"/>
</dbReference>
<organism evidence="2 3">
    <name type="scientific">Ranatra chinensis</name>
    <dbReference type="NCBI Taxonomy" id="642074"/>
    <lineage>
        <taxon>Eukaryota</taxon>
        <taxon>Metazoa</taxon>
        <taxon>Ecdysozoa</taxon>
        <taxon>Arthropoda</taxon>
        <taxon>Hexapoda</taxon>
        <taxon>Insecta</taxon>
        <taxon>Pterygota</taxon>
        <taxon>Neoptera</taxon>
        <taxon>Paraneoptera</taxon>
        <taxon>Hemiptera</taxon>
        <taxon>Heteroptera</taxon>
        <taxon>Panheteroptera</taxon>
        <taxon>Nepomorpha</taxon>
        <taxon>Nepidae</taxon>
        <taxon>Ranatrinae</taxon>
        <taxon>Ranatra</taxon>
    </lineage>
</organism>
<reference evidence="2 3" key="1">
    <citation type="submission" date="2024-07" db="EMBL/GenBank/DDBJ databases">
        <title>Chromosome-level genome assembly of the water stick insect Ranatra chinensis (Heteroptera: Nepidae).</title>
        <authorList>
            <person name="Liu X."/>
        </authorList>
    </citation>
    <scope>NUCLEOTIDE SEQUENCE [LARGE SCALE GENOMIC DNA]</scope>
    <source>
        <strain evidence="2">Cailab_2021Rc</strain>
        <tissue evidence="2">Muscle</tissue>
    </source>
</reference>
<dbReference type="AlphaFoldDB" id="A0ABD0YEK4"/>
<comment type="caution">
    <text evidence="2">The sequence shown here is derived from an EMBL/GenBank/DDBJ whole genome shotgun (WGS) entry which is preliminary data.</text>
</comment>
<keyword evidence="3" id="KW-1185">Reference proteome</keyword>
<feature type="compositionally biased region" description="Low complexity" evidence="1">
    <location>
        <begin position="128"/>
        <end position="153"/>
    </location>
</feature>
<feature type="region of interest" description="Disordered" evidence="1">
    <location>
        <begin position="111"/>
        <end position="182"/>
    </location>
</feature>
<evidence type="ECO:0000256" key="1">
    <source>
        <dbReference type="SAM" id="MobiDB-lite"/>
    </source>
</evidence>
<evidence type="ECO:0000313" key="2">
    <source>
        <dbReference type="EMBL" id="KAL1129636.1"/>
    </source>
</evidence>
<sequence length="199" mass="21469">MAHEVHAQLNRDNGPCPGFRQLAWIDRTIKHKAERRLLVRIPAGAVEKGETPQQFAHRLDAALRTQKERAVEEWGATEAAPRVAAYEEVAREALMADARQDPAAASRWSLAQGRGASGRPWRRNARQATTGTIGATTASAEGTGGARTSARAISGGDRRNHSGLRPAPEGDRARANGSQRRGCYTAREALKYGQGGVEV</sequence>
<protein>
    <submittedName>
        <fullName evidence="2">Uncharacterized protein</fullName>
    </submittedName>
</protein>
<gene>
    <name evidence="2" type="ORF">AAG570_012581</name>
</gene>
<evidence type="ECO:0000313" key="3">
    <source>
        <dbReference type="Proteomes" id="UP001558652"/>
    </source>
</evidence>
<accession>A0ABD0YEK4</accession>
<dbReference type="EMBL" id="JBFDAA010000008">
    <property type="protein sequence ID" value="KAL1129636.1"/>
    <property type="molecule type" value="Genomic_DNA"/>
</dbReference>
<proteinExistence type="predicted"/>
<name>A0ABD0YEK4_9HEMI</name>